<dbReference type="Pfam" id="PF13193">
    <property type="entry name" value="AMP-binding_C"/>
    <property type="match status" value="1"/>
</dbReference>
<dbReference type="NCBIfam" id="TIGR01733">
    <property type="entry name" value="AA-adenyl-dom"/>
    <property type="match status" value="1"/>
</dbReference>
<dbReference type="RefSeq" id="WP_380761564.1">
    <property type="nucleotide sequence ID" value="NZ_JBHSRF010000086.1"/>
</dbReference>
<dbReference type="InterPro" id="IPR036736">
    <property type="entry name" value="ACP-like_sf"/>
</dbReference>
<dbReference type="InterPro" id="IPR020845">
    <property type="entry name" value="AMP-binding_CS"/>
</dbReference>
<dbReference type="PANTHER" id="PTHR45527">
    <property type="entry name" value="NONRIBOSOMAL PEPTIDE SYNTHETASE"/>
    <property type="match status" value="1"/>
</dbReference>
<comment type="caution">
    <text evidence="7">The sequence shown here is derived from an EMBL/GenBank/DDBJ whole genome shotgun (WGS) entry which is preliminary data.</text>
</comment>
<dbReference type="CDD" id="cd05930">
    <property type="entry name" value="A_NRPS"/>
    <property type="match status" value="1"/>
</dbReference>
<evidence type="ECO:0000256" key="2">
    <source>
        <dbReference type="ARBA" id="ARBA00022450"/>
    </source>
</evidence>
<dbReference type="SUPFAM" id="SSF47336">
    <property type="entry name" value="ACP-like"/>
    <property type="match status" value="1"/>
</dbReference>
<dbReference type="InterPro" id="IPR023213">
    <property type="entry name" value="CAT-like_dom_sf"/>
</dbReference>
<keyword evidence="3" id="KW-0597">Phosphoprotein</keyword>
<reference evidence="8" key="1">
    <citation type="journal article" date="2019" name="Int. J. Syst. Evol. Microbiol.">
        <title>The Global Catalogue of Microorganisms (GCM) 10K type strain sequencing project: providing services to taxonomists for standard genome sequencing and annotation.</title>
        <authorList>
            <consortium name="The Broad Institute Genomics Platform"/>
            <consortium name="The Broad Institute Genome Sequencing Center for Infectious Disease"/>
            <person name="Wu L."/>
            <person name="Ma J."/>
        </authorList>
    </citation>
    <scope>NUCLEOTIDE SEQUENCE [LARGE SCALE GENOMIC DNA]</scope>
    <source>
        <strain evidence="8">JCM 30346</strain>
    </source>
</reference>
<sequence length="1796" mass="189220">MAGELVTRVAAAFHAGVDEVLLAGLVGALDEWRGGGGALLVDVEGHGRVPMSEQMDLSRTVGWFTAVHPVRLDAGGLDHAGVRQGGPEAARLLKRVKEQVRGVPGDGLGFGLLRYMNPDIGPVLAALPTPQIGFNYLGRFGAGTGGDWRPVEDDVLGGATDPRIAMSHALEAGGLVRDLPDGPELTVTLICPAGVFDDADLDRLASAWVAMLTGIAACGDGGHTPSDFPLVTLAQDDVEELEAATPGLADVWPLSPLQEGLLFLSGYDEQARDAYIWQRVVDVDDDLDTGLLRASWRALLDRHASLRAGFRRTGNLEQAVQVVAGTVATPWREVDLTGLSPSDALAEAGRLATEEETRFDLATPPLLRLLLLRLGESRYRMVVTMHHLVMDGWSLPVLFGELSRIYAAGGDASVLPPVTSYREYLAWLAGQDRDAAREAWREALAGVDDPTLVGPGDTGGERIRHVVGHAGAPLTAALRETARTHGLTLNTVLQGAWAVLVGTLAGRSDVVFGTTVAGRPAELPGVERMLGLFVNTVPVRASLTPDQTFADLLADLGARQTGLLAHQHLGLAEIQRVAGPAATFDTLMVFQNYPGDPGGPLHLTGLRSAMAGGEDAAHYPLTFVATPGDDMELRLEYRPDVFDRAAAETLVARLTRVLARVAADPAVRLCDLGLLTPAEEHRVLREWNGTARPVTVTLVPELVEAQVARTPAATAVVTAEESLTYAELDARANRLAHWLIGRGVGPENLVAVAMERSADLIAVLLGVLKSGAAYVPIDPGYPAERVAAMLADAAPALVVCTRAAEPVVAAASGAGSPVERLVWDEPAAAAELAARPATAPADADRVVPLRPEHPAYVIYTSGSTGRPKGVAVPHRGVANYIAWRVTAYGWGPGDRVLQFASVSFDTSVSEIYPTLAGGATLCVARRDGDLLRELETLRVNAVTFTPTVLESLAGDDDERAAAVLRNIEYLVTAGEECGPDVVRRWAPGRVLHNEYGPTENSVDVTSWTAPAEPPDVVPLGGPIANVRVYVLDDFLRPVPPGVTGELYVAGTGVTRGYVRRPGLTAERFVACPFDEAGARMYRTGDLARWTPDGALRFGGRADHQVKIRGFRVELGEIESVLAAHPAVGQVAVIACTDQPGVKRLVAYVVPTPGTGAETTPAPPTSGPAATPGAVDTEALRGHLAGVLPDHMVPAAFVVLDRLPVTVNGKLDRTALPAPEFGTQADGRAPATPVEEVLCRLFAEVLGLGRAGADDSFFELGGDSIMSMMVVTKARRAGLVITTRQVFEHKTPAALARVAETAAGEPVARREPDIPVGTVPLTPVMRELAERAGPAALTGSLSQSMLVEVPPLDPSLLAEALRVLLDHHDILRARFRDGTLTVPEKGTAPKDRVSVAAADLEAEEAAAVARLDPAAGVMLQAVWFADEGRLLLVAHHLVVDGVSWRVLVPDLAAAYTALAEGREPALDPPGTSFRRWARALAAQVEERTAELPRWIGLLGGPDPLIGKRPLDPAVDTVANGMHHVSLPVPVETTRDLLTTVPAAFYAGVDDVLLAALAAAVAEWRGDVTGGVLVDVEGHGRVPLAPDMDLTRTVGWFTGSHPVRLDPGTAEYAQIRAGGPAAGTLVKRVKEQLRAVPGDGLGHGVLRHLAAEPDPALTAAPSPQIGFNYLGRFTPSVGQLDGHDIGRGRWQPVGNVVLGGSADARMAASHALEAGGLVRDLPTGPELTLTLTCPSGLLDETALHDLAGAWAAMLTGLVAHTADPGSGGHTPSDFTFVALAQDEIDEFQIRLAGERGPR</sequence>
<evidence type="ECO:0000256" key="5">
    <source>
        <dbReference type="ARBA" id="ARBA00023194"/>
    </source>
</evidence>
<dbReference type="InterPro" id="IPR000873">
    <property type="entry name" value="AMP-dep_synth/lig_dom"/>
</dbReference>
<protein>
    <submittedName>
        <fullName evidence="7">Amino acid adenylation domain-containing protein</fullName>
    </submittedName>
</protein>
<dbReference type="InterPro" id="IPR010071">
    <property type="entry name" value="AA_adenyl_dom"/>
</dbReference>
<keyword evidence="4" id="KW-0677">Repeat</keyword>
<feature type="domain" description="Carrier" evidence="6">
    <location>
        <begin position="1228"/>
        <end position="1302"/>
    </location>
</feature>
<dbReference type="Gene3D" id="3.30.559.30">
    <property type="entry name" value="Nonribosomal peptide synthetase, condensation domain"/>
    <property type="match status" value="3"/>
</dbReference>
<keyword evidence="5" id="KW-0045">Antibiotic biosynthesis</keyword>
<gene>
    <name evidence="7" type="ORF">ACFP1K_34905</name>
</gene>
<dbReference type="PROSITE" id="PS00455">
    <property type="entry name" value="AMP_BINDING"/>
    <property type="match status" value="1"/>
</dbReference>
<evidence type="ECO:0000313" key="8">
    <source>
        <dbReference type="Proteomes" id="UP001596137"/>
    </source>
</evidence>
<evidence type="ECO:0000256" key="3">
    <source>
        <dbReference type="ARBA" id="ARBA00022553"/>
    </source>
</evidence>
<dbReference type="InterPro" id="IPR006162">
    <property type="entry name" value="Ppantetheine_attach_site"/>
</dbReference>
<dbReference type="InterPro" id="IPR009081">
    <property type="entry name" value="PP-bd_ACP"/>
</dbReference>
<dbReference type="InterPro" id="IPR001242">
    <property type="entry name" value="Condensation_dom"/>
</dbReference>
<comment type="cofactor">
    <cofactor evidence="1">
        <name>pantetheine 4'-phosphate</name>
        <dbReference type="ChEBI" id="CHEBI:47942"/>
    </cofactor>
</comment>
<dbReference type="InterPro" id="IPR010060">
    <property type="entry name" value="NRPS_synth"/>
</dbReference>
<evidence type="ECO:0000259" key="6">
    <source>
        <dbReference type="PROSITE" id="PS50075"/>
    </source>
</evidence>
<dbReference type="Pfam" id="PF00501">
    <property type="entry name" value="AMP-binding"/>
    <property type="match status" value="1"/>
</dbReference>
<dbReference type="SUPFAM" id="SSF56801">
    <property type="entry name" value="Acetyl-CoA synthetase-like"/>
    <property type="match status" value="1"/>
</dbReference>
<dbReference type="Gene3D" id="1.10.1200.10">
    <property type="entry name" value="ACP-like"/>
    <property type="match status" value="1"/>
</dbReference>
<dbReference type="Pfam" id="PF00668">
    <property type="entry name" value="Condensation"/>
    <property type="match status" value="3"/>
</dbReference>
<dbReference type="NCBIfam" id="TIGR01720">
    <property type="entry name" value="NRPS-para261"/>
    <property type="match status" value="2"/>
</dbReference>
<evidence type="ECO:0000313" key="7">
    <source>
        <dbReference type="EMBL" id="MFC6086405.1"/>
    </source>
</evidence>
<proteinExistence type="predicted"/>
<dbReference type="Gene3D" id="3.40.50.980">
    <property type="match status" value="2"/>
</dbReference>
<dbReference type="PROSITE" id="PS00012">
    <property type="entry name" value="PHOSPHOPANTETHEINE"/>
    <property type="match status" value="1"/>
</dbReference>
<dbReference type="InterPro" id="IPR025110">
    <property type="entry name" value="AMP-bd_C"/>
</dbReference>
<organism evidence="7 8">
    <name type="scientific">Sphaerisporangium aureirubrum</name>
    <dbReference type="NCBI Taxonomy" id="1544736"/>
    <lineage>
        <taxon>Bacteria</taxon>
        <taxon>Bacillati</taxon>
        <taxon>Actinomycetota</taxon>
        <taxon>Actinomycetes</taxon>
        <taxon>Streptosporangiales</taxon>
        <taxon>Streptosporangiaceae</taxon>
        <taxon>Sphaerisporangium</taxon>
    </lineage>
</organism>
<dbReference type="SMART" id="SM00823">
    <property type="entry name" value="PKS_PP"/>
    <property type="match status" value="1"/>
</dbReference>
<dbReference type="PANTHER" id="PTHR45527:SF1">
    <property type="entry name" value="FATTY ACID SYNTHASE"/>
    <property type="match status" value="1"/>
</dbReference>
<name>A0ABW1NU41_9ACTN</name>
<dbReference type="SUPFAM" id="SSF52777">
    <property type="entry name" value="CoA-dependent acyltransferases"/>
    <property type="match status" value="5"/>
</dbReference>
<dbReference type="InterPro" id="IPR045851">
    <property type="entry name" value="AMP-bd_C_sf"/>
</dbReference>
<dbReference type="Proteomes" id="UP001596137">
    <property type="component" value="Unassembled WGS sequence"/>
</dbReference>
<keyword evidence="8" id="KW-1185">Reference proteome</keyword>
<keyword evidence="2" id="KW-0596">Phosphopantetheine</keyword>
<dbReference type="InterPro" id="IPR020806">
    <property type="entry name" value="PKS_PP-bd"/>
</dbReference>
<dbReference type="Gene3D" id="2.30.38.10">
    <property type="entry name" value="Luciferase, Domain 3"/>
    <property type="match status" value="1"/>
</dbReference>
<dbReference type="Gene3D" id="3.30.559.10">
    <property type="entry name" value="Chloramphenicol acetyltransferase-like domain"/>
    <property type="match status" value="2"/>
</dbReference>
<dbReference type="EMBL" id="JBHSRF010000086">
    <property type="protein sequence ID" value="MFC6086405.1"/>
    <property type="molecule type" value="Genomic_DNA"/>
</dbReference>
<dbReference type="PROSITE" id="PS50075">
    <property type="entry name" value="CARRIER"/>
    <property type="match status" value="1"/>
</dbReference>
<accession>A0ABW1NU41</accession>
<dbReference type="Pfam" id="PF00550">
    <property type="entry name" value="PP-binding"/>
    <property type="match status" value="1"/>
</dbReference>
<dbReference type="CDD" id="cd19543">
    <property type="entry name" value="DCL_NRPS"/>
    <property type="match status" value="1"/>
</dbReference>
<dbReference type="Gene3D" id="3.30.300.30">
    <property type="match status" value="1"/>
</dbReference>
<evidence type="ECO:0000256" key="4">
    <source>
        <dbReference type="ARBA" id="ARBA00022737"/>
    </source>
</evidence>
<evidence type="ECO:0000256" key="1">
    <source>
        <dbReference type="ARBA" id="ARBA00001957"/>
    </source>
</evidence>